<evidence type="ECO:0000256" key="1">
    <source>
        <dbReference type="SAM" id="MobiDB-lite"/>
    </source>
</evidence>
<dbReference type="EMBL" id="CAFBPD010000189">
    <property type="protein sequence ID" value="CAB5015361.1"/>
    <property type="molecule type" value="Genomic_DNA"/>
</dbReference>
<name>A0A6J7QE51_9ZZZZ</name>
<dbReference type="InterPro" id="IPR010982">
    <property type="entry name" value="Lambda_DNA-bd_dom_sf"/>
</dbReference>
<dbReference type="SUPFAM" id="SSF47413">
    <property type="entry name" value="lambda repressor-like DNA-binding domains"/>
    <property type="match status" value="1"/>
</dbReference>
<protein>
    <submittedName>
        <fullName evidence="3">Unannotated protein</fullName>
    </submittedName>
</protein>
<proteinExistence type="predicted"/>
<accession>A0A6J7QE51</accession>
<feature type="domain" description="HTH cro/C1-type" evidence="2">
    <location>
        <begin position="66"/>
        <end position="104"/>
    </location>
</feature>
<organism evidence="3">
    <name type="scientific">freshwater metagenome</name>
    <dbReference type="NCBI Taxonomy" id="449393"/>
    <lineage>
        <taxon>unclassified sequences</taxon>
        <taxon>metagenomes</taxon>
        <taxon>ecological metagenomes</taxon>
    </lineage>
</organism>
<reference evidence="3" key="1">
    <citation type="submission" date="2020-05" db="EMBL/GenBank/DDBJ databases">
        <authorList>
            <person name="Chiriac C."/>
            <person name="Salcher M."/>
            <person name="Ghai R."/>
            <person name="Kavagutti S V."/>
        </authorList>
    </citation>
    <scope>NUCLEOTIDE SEQUENCE</scope>
</reference>
<sequence>MHTDVSPNSVLPFARLHGGAEAIRGVVSRGENAAGSFRRQRQAFLTHSAYSPFRVFMELAEPGATIRRNRLASGINEAQLARMAGVSRATINYAETGRSAIGADARLRILRFPGAHAPRESDGSRVKNSDGIPRRPGRSAWEPGLTRSETQWVGPNTACAKDELIGVRAR</sequence>
<feature type="region of interest" description="Disordered" evidence="1">
    <location>
        <begin position="116"/>
        <end position="151"/>
    </location>
</feature>
<dbReference type="Gene3D" id="1.10.260.40">
    <property type="entry name" value="lambda repressor-like DNA-binding domains"/>
    <property type="match status" value="1"/>
</dbReference>
<dbReference type="CDD" id="cd00093">
    <property type="entry name" value="HTH_XRE"/>
    <property type="match status" value="1"/>
</dbReference>
<feature type="compositionally biased region" description="Basic and acidic residues" evidence="1">
    <location>
        <begin position="117"/>
        <end position="128"/>
    </location>
</feature>
<evidence type="ECO:0000313" key="3">
    <source>
        <dbReference type="EMBL" id="CAB5015361.1"/>
    </source>
</evidence>
<dbReference type="InterPro" id="IPR001387">
    <property type="entry name" value="Cro/C1-type_HTH"/>
</dbReference>
<evidence type="ECO:0000259" key="2">
    <source>
        <dbReference type="PROSITE" id="PS50943"/>
    </source>
</evidence>
<dbReference type="PROSITE" id="PS50943">
    <property type="entry name" value="HTH_CROC1"/>
    <property type="match status" value="1"/>
</dbReference>
<gene>
    <name evidence="3" type="ORF">UFOPK4061_01086</name>
</gene>
<dbReference type="Pfam" id="PF01381">
    <property type="entry name" value="HTH_3"/>
    <property type="match status" value="1"/>
</dbReference>
<dbReference type="SMART" id="SM00530">
    <property type="entry name" value="HTH_XRE"/>
    <property type="match status" value="1"/>
</dbReference>
<dbReference type="GO" id="GO:0003677">
    <property type="term" value="F:DNA binding"/>
    <property type="evidence" value="ECO:0007669"/>
    <property type="project" value="InterPro"/>
</dbReference>
<dbReference type="AlphaFoldDB" id="A0A6J7QE51"/>